<protein>
    <recommendedName>
        <fullName evidence="6">Enhancer of mRNA-decapping protein 4 WD40 repeat region domain-containing protein</fullName>
    </recommendedName>
</protein>
<keyword evidence="8" id="KW-1185">Reference proteome</keyword>
<reference evidence="7" key="1">
    <citation type="submission" date="2021-03" db="EMBL/GenBank/DDBJ databases">
        <authorList>
            <person name="Bekaert M."/>
        </authorList>
    </citation>
    <scope>NUCLEOTIDE SEQUENCE</scope>
</reference>
<dbReference type="OrthoDB" id="6153936at2759"/>
<keyword evidence="4" id="KW-0677">Repeat</keyword>
<comment type="subcellular location">
    <subcellularLocation>
        <location evidence="1">Cytoplasm</location>
    </subcellularLocation>
</comment>
<dbReference type="GO" id="GO:0000932">
    <property type="term" value="C:P-body"/>
    <property type="evidence" value="ECO:0007669"/>
    <property type="project" value="TreeGrafter"/>
</dbReference>
<dbReference type="GO" id="GO:0031087">
    <property type="term" value="P:deadenylation-independent decapping of nuclear-transcribed mRNA"/>
    <property type="evidence" value="ECO:0007669"/>
    <property type="project" value="InterPro"/>
</dbReference>
<evidence type="ECO:0000313" key="7">
    <source>
        <dbReference type="EMBL" id="CAG2206364.1"/>
    </source>
</evidence>
<organism evidence="7 8">
    <name type="scientific">Mytilus edulis</name>
    <name type="common">Blue mussel</name>
    <dbReference type="NCBI Taxonomy" id="6550"/>
    <lineage>
        <taxon>Eukaryota</taxon>
        <taxon>Metazoa</taxon>
        <taxon>Spiralia</taxon>
        <taxon>Lophotrochozoa</taxon>
        <taxon>Mollusca</taxon>
        <taxon>Bivalvia</taxon>
        <taxon>Autobranchia</taxon>
        <taxon>Pteriomorphia</taxon>
        <taxon>Mytilida</taxon>
        <taxon>Mytiloidea</taxon>
        <taxon>Mytilidae</taxon>
        <taxon>Mytilinae</taxon>
        <taxon>Mytilus</taxon>
    </lineage>
</organism>
<keyword evidence="2" id="KW-0963">Cytoplasm</keyword>
<evidence type="ECO:0000259" key="6">
    <source>
        <dbReference type="Pfam" id="PF16529"/>
    </source>
</evidence>
<dbReference type="InterPro" id="IPR045152">
    <property type="entry name" value="EDC4-like"/>
</dbReference>
<dbReference type="EMBL" id="CAJPWZ010001046">
    <property type="protein sequence ID" value="CAG2206364.1"/>
    <property type="molecule type" value="Genomic_DNA"/>
</dbReference>
<dbReference type="PANTHER" id="PTHR15598">
    <property type="entry name" value="ENHANCER OF MRNA-DECAPPING PROTEIN 4"/>
    <property type="match status" value="1"/>
</dbReference>
<dbReference type="Proteomes" id="UP000683360">
    <property type="component" value="Unassembled WGS sequence"/>
</dbReference>
<gene>
    <name evidence="7" type="ORF">MEDL_20622</name>
</gene>
<feature type="domain" description="Enhancer of mRNA-decapping protein 4 WD40 repeat region" evidence="6">
    <location>
        <begin position="119"/>
        <end position="216"/>
    </location>
</feature>
<proteinExistence type="predicted"/>
<comment type="caution">
    <text evidence="7">The sequence shown here is derived from an EMBL/GenBank/DDBJ whole genome shotgun (WGS) entry which is preliminary data.</text>
</comment>
<evidence type="ECO:0000256" key="3">
    <source>
        <dbReference type="ARBA" id="ARBA00022574"/>
    </source>
</evidence>
<dbReference type="Pfam" id="PF16529">
    <property type="entry name" value="Ge1_WD40"/>
    <property type="match status" value="1"/>
</dbReference>
<evidence type="ECO:0000313" key="8">
    <source>
        <dbReference type="Proteomes" id="UP000683360"/>
    </source>
</evidence>
<sequence length="225" mass="24455">MDDKGSPSSSLNSASTGDTGHLLHELMNLQKSNAMSSASISSTLNMRESADVPGPGEATAPTINELMQTFYSQSQPSHRQLITLQGSDTVNSFSVYGQEVDVVASKPISTGILSQPTTGSNKVKITPVVKYDWEALFYVGNLVAIHRNNTYAAYTLRGKSGGVVRIINRKTAERALLKDFAGRVIDIAFAHTDDILIGAVDEIGNLMVYHVKETDDRKLMYPFIN</sequence>
<evidence type="ECO:0000256" key="1">
    <source>
        <dbReference type="ARBA" id="ARBA00004496"/>
    </source>
</evidence>
<dbReference type="InterPro" id="IPR032401">
    <property type="entry name" value="EDC4_WD40"/>
</dbReference>
<accession>A0A8S3RIY0</accession>
<evidence type="ECO:0000256" key="4">
    <source>
        <dbReference type="ARBA" id="ARBA00022737"/>
    </source>
</evidence>
<keyword evidence="3" id="KW-0853">WD repeat</keyword>
<dbReference type="PANTHER" id="PTHR15598:SF5">
    <property type="entry name" value="ENHANCER OF MRNA-DECAPPING PROTEIN 4"/>
    <property type="match status" value="1"/>
</dbReference>
<dbReference type="AlphaFoldDB" id="A0A8S3RIY0"/>
<name>A0A8S3RIY0_MYTED</name>
<evidence type="ECO:0000256" key="2">
    <source>
        <dbReference type="ARBA" id="ARBA00022490"/>
    </source>
</evidence>
<feature type="region of interest" description="Disordered" evidence="5">
    <location>
        <begin position="38"/>
        <end position="59"/>
    </location>
</feature>
<evidence type="ECO:0000256" key="5">
    <source>
        <dbReference type="SAM" id="MobiDB-lite"/>
    </source>
</evidence>